<proteinExistence type="predicted"/>
<dbReference type="InterPro" id="IPR044151">
    <property type="entry name" value="ALDH_KGSADH"/>
</dbReference>
<evidence type="ECO:0000313" key="3">
    <source>
        <dbReference type="EMBL" id="KPB02326.1"/>
    </source>
</evidence>
<dbReference type="Proteomes" id="UP000038011">
    <property type="component" value="Unassembled WGS sequence"/>
</dbReference>
<comment type="caution">
    <text evidence="3">The sequence shown here is derived from an EMBL/GenBank/DDBJ whole genome shotgun (WGS) entry which is preliminary data.</text>
</comment>
<dbReference type="AlphaFoldDB" id="A0A0M9GPI0"/>
<dbReference type="OrthoDB" id="9770537at2"/>
<dbReference type="SUPFAM" id="SSF53720">
    <property type="entry name" value="ALDH-like"/>
    <property type="match status" value="1"/>
</dbReference>
<dbReference type="PATRIC" id="fig|1514904.3.peg.2398"/>
<dbReference type="EMBL" id="JXMU01000003">
    <property type="protein sequence ID" value="KPB02326.1"/>
    <property type="molecule type" value="Genomic_DNA"/>
</dbReference>
<reference evidence="3 4" key="1">
    <citation type="submission" date="2015-01" db="EMBL/GenBank/DDBJ databases">
        <title>Ahrensia donghaiensis sp. nov., a novel dimethylsulphoniopropionate-cleavage bacterium isolated from seawater and emended descriptions of the genus Ahrensia and Ahrensia kielensis.</title>
        <authorList>
            <person name="Liu J."/>
        </authorList>
    </citation>
    <scope>NUCLEOTIDE SEQUENCE [LARGE SCALE GENOMIC DNA]</scope>
    <source>
        <strain evidence="3 4">LZD062</strain>
    </source>
</reference>
<dbReference type="STRING" id="1514904.SU32_03440"/>
<dbReference type="RefSeq" id="WP_053997940.1">
    <property type="nucleotide sequence ID" value="NZ_JXMU01000003.1"/>
</dbReference>
<dbReference type="Pfam" id="PF00171">
    <property type="entry name" value="Aldedh"/>
    <property type="match status" value="1"/>
</dbReference>
<dbReference type="InterPro" id="IPR016161">
    <property type="entry name" value="Ald_DH/histidinol_DH"/>
</dbReference>
<protein>
    <submittedName>
        <fullName evidence="3">2,5-dioxovalerate dehydrogenase</fullName>
    </submittedName>
</protein>
<evidence type="ECO:0000259" key="2">
    <source>
        <dbReference type="Pfam" id="PF00171"/>
    </source>
</evidence>
<name>A0A0M9GPI0_9HYPH</name>
<dbReference type="InterPro" id="IPR016162">
    <property type="entry name" value="Ald_DH_N"/>
</dbReference>
<sequence length="504" mass="53182">MSYVPHGKHLIAGNWVAANETFPSEPTNGEPFSFSRGTPEHVNKAVEAAEEAFATYGWLADEERAKFLETIADEIEARGAAITEIGTAETGLPEARLEGERGRTCGQLRFFAEHIRKGTYLDQRKDEALPDRTPLPRPELQMVQRPIGPVAVFGASNFPLAFSTAGGDTASALAAGCPVVVKGHPAHPGTGELVADAIAAAIDKCDLHPGVFSLVQDGGQAVGKALVEHPLICAVGFTGSLRGGRALFDLCAQRPVPIPFFGELGSINPMFILPQAASARGDEIGKGWAGSLTMGAGQFCTNPGVAVVLDEHADAFIAAAKGALESAENQTMLTSAIADSYQQGAESVAKISGVKALVQNECADREAGAQLYEVDAALWLENKELSEEVFGPLGIVVRAKDTAQVVDIAKSLEGQLTSTLHMDSADMSLAQELMPVLERKAGRLLVNGFPTGVEVADAMVHGGPYPASTNFGATSVGSMSIRRFLRPVCYQNLPAELLPNVLRD</sequence>
<organism evidence="3 4">
    <name type="scientific">Ahrensia marina</name>
    <dbReference type="NCBI Taxonomy" id="1514904"/>
    <lineage>
        <taxon>Bacteria</taxon>
        <taxon>Pseudomonadati</taxon>
        <taxon>Pseudomonadota</taxon>
        <taxon>Alphaproteobacteria</taxon>
        <taxon>Hyphomicrobiales</taxon>
        <taxon>Ahrensiaceae</taxon>
        <taxon>Ahrensia</taxon>
    </lineage>
</organism>
<keyword evidence="1" id="KW-0560">Oxidoreductase</keyword>
<evidence type="ECO:0000313" key="4">
    <source>
        <dbReference type="Proteomes" id="UP000038011"/>
    </source>
</evidence>
<dbReference type="CDD" id="cd07129">
    <property type="entry name" value="ALDH_KGSADH"/>
    <property type="match status" value="1"/>
</dbReference>
<feature type="domain" description="Aldehyde dehydrogenase" evidence="2">
    <location>
        <begin position="25"/>
        <end position="463"/>
    </location>
</feature>
<dbReference type="InterPro" id="IPR015590">
    <property type="entry name" value="Aldehyde_DH_dom"/>
</dbReference>
<dbReference type="GO" id="GO:0016620">
    <property type="term" value="F:oxidoreductase activity, acting on the aldehyde or oxo group of donors, NAD or NADP as acceptor"/>
    <property type="evidence" value="ECO:0007669"/>
    <property type="project" value="InterPro"/>
</dbReference>
<dbReference type="PANTHER" id="PTHR43353:SF3">
    <property type="entry name" value="ALDEHYDE DEHYDROGENASE-RELATED"/>
    <property type="match status" value="1"/>
</dbReference>
<keyword evidence="4" id="KW-1185">Reference proteome</keyword>
<dbReference type="InterPro" id="IPR050740">
    <property type="entry name" value="Aldehyde_DH_Superfamily"/>
</dbReference>
<accession>A0A0M9GPI0</accession>
<dbReference type="Gene3D" id="3.40.605.10">
    <property type="entry name" value="Aldehyde Dehydrogenase, Chain A, domain 1"/>
    <property type="match status" value="2"/>
</dbReference>
<evidence type="ECO:0000256" key="1">
    <source>
        <dbReference type="ARBA" id="ARBA00023002"/>
    </source>
</evidence>
<dbReference type="PANTHER" id="PTHR43353">
    <property type="entry name" value="SUCCINATE-SEMIALDEHYDE DEHYDROGENASE, MITOCHONDRIAL"/>
    <property type="match status" value="1"/>
</dbReference>
<gene>
    <name evidence="3" type="ORF">SU32_03440</name>
</gene>